<dbReference type="NCBIfam" id="TIGR01143">
    <property type="entry name" value="murF"/>
    <property type="match status" value="1"/>
</dbReference>
<name>A0A9D7XPB5_9BACT</name>
<evidence type="ECO:0000256" key="7">
    <source>
        <dbReference type="ARBA" id="ARBA00022984"/>
    </source>
</evidence>
<feature type="binding site" evidence="10">
    <location>
        <begin position="96"/>
        <end position="102"/>
    </location>
    <ligand>
        <name>ATP</name>
        <dbReference type="ChEBI" id="CHEBI:30616"/>
    </ligand>
</feature>
<dbReference type="InterPro" id="IPR000713">
    <property type="entry name" value="Mur_ligase_N"/>
</dbReference>
<evidence type="ECO:0000259" key="14">
    <source>
        <dbReference type="Pfam" id="PF08245"/>
    </source>
</evidence>
<comment type="subcellular location">
    <subcellularLocation>
        <location evidence="10 11">Cytoplasm</location>
    </subcellularLocation>
</comment>
<protein>
    <recommendedName>
        <fullName evidence="10 11">UDP-N-acetylmuramoyl-tripeptide--D-alanyl-D-alanine ligase</fullName>
        <ecNumber evidence="10 11">6.3.2.10</ecNumber>
    </recommendedName>
    <alternativeName>
        <fullName evidence="10">D-alanyl-D-alanine-adding enzyme</fullName>
    </alternativeName>
</protein>
<feature type="domain" description="Mur ligase central" evidence="14">
    <location>
        <begin position="94"/>
        <end position="280"/>
    </location>
</feature>
<accession>A0A9D7XPB5</accession>
<evidence type="ECO:0000313" key="15">
    <source>
        <dbReference type="EMBL" id="MBK9984324.1"/>
    </source>
</evidence>
<gene>
    <name evidence="10 15" type="primary">murF</name>
    <name evidence="15" type="ORF">IPP15_18490</name>
</gene>
<feature type="domain" description="Mur ligase N-terminal catalytic" evidence="12">
    <location>
        <begin position="16"/>
        <end position="60"/>
    </location>
</feature>
<comment type="caution">
    <text evidence="15">The sequence shown here is derived from an EMBL/GenBank/DDBJ whole genome shotgun (WGS) entry which is preliminary data.</text>
</comment>
<dbReference type="Pfam" id="PF08245">
    <property type="entry name" value="Mur_ligase_M"/>
    <property type="match status" value="1"/>
</dbReference>
<evidence type="ECO:0000256" key="9">
    <source>
        <dbReference type="ARBA" id="ARBA00023316"/>
    </source>
</evidence>
<evidence type="ECO:0000256" key="3">
    <source>
        <dbReference type="ARBA" id="ARBA00022618"/>
    </source>
</evidence>
<evidence type="ECO:0000259" key="12">
    <source>
        <dbReference type="Pfam" id="PF01225"/>
    </source>
</evidence>
<comment type="function">
    <text evidence="10 11">Involved in cell wall formation. Catalyzes the final step in the synthesis of UDP-N-acetylmuramoyl-pentapeptide, the precursor of murein.</text>
</comment>
<dbReference type="Pfam" id="PF02875">
    <property type="entry name" value="Mur_ligase_C"/>
    <property type="match status" value="1"/>
</dbReference>
<dbReference type="InterPro" id="IPR013221">
    <property type="entry name" value="Mur_ligase_cen"/>
</dbReference>
<evidence type="ECO:0000256" key="5">
    <source>
        <dbReference type="ARBA" id="ARBA00022840"/>
    </source>
</evidence>
<dbReference type="HAMAP" id="MF_02019">
    <property type="entry name" value="MurF"/>
    <property type="match status" value="1"/>
</dbReference>
<dbReference type="GO" id="GO:0009252">
    <property type="term" value="P:peptidoglycan biosynthetic process"/>
    <property type="evidence" value="ECO:0007669"/>
    <property type="project" value="UniProtKB-UniRule"/>
</dbReference>
<comment type="similarity">
    <text evidence="10">Belongs to the MurCDEF family. MurF subfamily.</text>
</comment>
<keyword evidence="6 10" id="KW-0133">Cell shape</keyword>
<dbReference type="InterPro" id="IPR051046">
    <property type="entry name" value="MurCDEF_CellWall_CoF430Synth"/>
</dbReference>
<dbReference type="InterPro" id="IPR036565">
    <property type="entry name" value="Mur-like_cat_sf"/>
</dbReference>
<dbReference type="EMBL" id="JADKGY010000029">
    <property type="protein sequence ID" value="MBK9984324.1"/>
    <property type="molecule type" value="Genomic_DNA"/>
</dbReference>
<dbReference type="InterPro" id="IPR004101">
    <property type="entry name" value="Mur_ligase_C"/>
</dbReference>
<evidence type="ECO:0000256" key="8">
    <source>
        <dbReference type="ARBA" id="ARBA00023306"/>
    </source>
</evidence>
<dbReference type="SUPFAM" id="SSF53623">
    <property type="entry name" value="MurD-like peptide ligases, catalytic domain"/>
    <property type="match status" value="1"/>
</dbReference>
<sequence length="434" mass="48349">MKIDALYRLYLQHPEICTDTRKIKSGCLFFALQGLNFNGNTFAPEALKLGAAYVIVSDPLLQGPRYIYVNDTLEALQSLAQYHRTQLTVPLIAITGSNGKTTTKELITCALREKYIVHATKGNLNNHIGVPLTLLTSPIETEIIVCEMGANHIGEIKKLCEIAKPTHGIITNIGNAHLEGFGSIEGVQKAKGELFEYLNVHDGYAFLNTDDVRLRELGSLLRRKTTFGFDDSASPDISFEYHITGEKNGFILKDRKHDITLVSEMFGFYNASNVLAAYTIAEHFDVPGNKIVASLSSFIPGANRSETISFRGCRIVKDAYNANPSSMELALRAFSLQYPNGWVILGDMKELGEESDQAHHRIINIIKELGFPYVVLVGKAFRAAIQHQKSQFPDLIISDSIDEIKSGWDWEKCKGQTLLLKASRSMMMEKLLED</sequence>
<dbReference type="PANTHER" id="PTHR43024:SF1">
    <property type="entry name" value="UDP-N-ACETYLMURAMOYL-TRIPEPTIDE--D-ALANYL-D-ALANINE LIGASE"/>
    <property type="match status" value="1"/>
</dbReference>
<proteinExistence type="inferred from homology"/>
<reference evidence="15 16" key="1">
    <citation type="submission" date="2020-10" db="EMBL/GenBank/DDBJ databases">
        <title>Connecting structure to function with the recovery of over 1000 high-quality activated sludge metagenome-assembled genomes encoding full-length rRNA genes using long-read sequencing.</title>
        <authorList>
            <person name="Singleton C.M."/>
            <person name="Petriglieri F."/>
            <person name="Kristensen J.M."/>
            <person name="Kirkegaard R.H."/>
            <person name="Michaelsen T.Y."/>
            <person name="Andersen M.H."/>
            <person name="Karst S.M."/>
            <person name="Dueholm M.S."/>
            <person name="Nielsen P.H."/>
            <person name="Albertsen M."/>
        </authorList>
    </citation>
    <scope>NUCLEOTIDE SEQUENCE [LARGE SCALE GENOMIC DNA]</scope>
    <source>
        <strain evidence="15">Ribe_18-Q3-R11-54_MAXAC.273</strain>
    </source>
</reference>
<dbReference type="InterPro" id="IPR035911">
    <property type="entry name" value="MurE/MurF_N"/>
</dbReference>
<comment type="catalytic activity">
    <reaction evidence="10 11">
        <text>D-alanyl-D-alanine + UDP-N-acetyl-alpha-D-muramoyl-L-alanyl-gamma-D-glutamyl-meso-2,6-diaminopimelate + ATP = UDP-N-acetyl-alpha-D-muramoyl-L-alanyl-gamma-D-glutamyl-meso-2,6-diaminopimeloyl-D-alanyl-D-alanine + ADP + phosphate + H(+)</text>
        <dbReference type="Rhea" id="RHEA:28374"/>
        <dbReference type="ChEBI" id="CHEBI:15378"/>
        <dbReference type="ChEBI" id="CHEBI:30616"/>
        <dbReference type="ChEBI" id="CHEBI:43474"/>
        <dbReference type="ChEBI" id="CHEBI:57822"/>
        <dbReference type="ChEBI" id="CHEBI:61386"/>
        <dbReference type="ChEBI" id="CHEBI:83905"/>
        <dbReference type="ChEBI" id="CHEBI:456216"/>
        <dbReference type="EC" id="6.3.2.10"/>
    </reaction>
</comment>
<dbReference type="GO" id="GO:0051301">
    <property type="term" value="P:cell division"/>
    <property type="evidence" value="ECO:0007669"/>
    <property type="project" value="UniProtKB-KW"/>
</dbReference>
<evidence type="ECO:0000256" key="1">
    <source>
        <dbReference type="ARBA" id="ARBA00022490"/>
    </source>
</evidence>
<evidence type="ECO:0000256" key="2">
    <source>
        <dbReference type="ARBA" id="ARBA00022598"/>
    </source>
</evidence>
<dbReference type="SUPFAM" id="SSF63418">
    <property type="entry name" value="MurE/MurF N-terminal domain"/>
    <property type="match status" value="1"/>
</dbReference>
<evidence type="ECO:0000313" key="16">
    <source>
        <dbReference type="Proteomes" id="UP000808337"/>
    </source>
</evidence>
<keyword evidence="7 10" id="KW-0573">Peptidoglycan synthesis</keyword>
<dbReference type="Proteomes" id="UP000808337">
    <property type="component" value="Unassembled WGS sequence"/>
</dbReference>
<organism evidence="15 16">
    <name type="scientific">Candidatus Opimibacter skivensis</name>
    <dbReference type="NCBI Taxonomy" id="2982028"/>
    <lineage>
        <taxon>Bacteria</taxon>
        <taxon>Pseudomonadati</taxon>
        <taxon>Bacteroidota</taxon>
        <taxon>Saprospiria</taxon>
        <taxon>Saprospirales</taxon>
        <taxon>Saprospiraceae</taxon>
        <taxon>Candidatus Opimibacter</taxon>
    </lineage>
</organism>
<dbReference type="InterPro" id="IPR005863">
    <property type="entry name" value="UDP-N-AcMur_synth"/>
</dbReference>
<evidence type="ECO:0000256" key="4">
    <source>
        <dbReference type="ARBA" id="ARBA00022741"/>
    </source>
</evidence>
<keyword evidence="4 10" id="KW-0547">Nucleotide-binding</keyword>
<feature type="domain" description="Mur ligase C-terminal" evidence="13">
    <location>
        <begin position="304"/>
        <end position="385"/>
    </location>
</feature>
<keyword evidence="9 10" id="KW-0961">Cell wall biogenesis/degradation</keyword>
<dbReference type="GO" id="GO:0071555">
    <property type="term" value="P:cell wall organization"/>
    <property type="evidence" value="ECO:0007669"/>
    <property type="project" value="UniProtKB-KW"/>
</dbReference>
<keyword evidence="3 10" id="KW-0132">Cell division</keyword>
<dbReference type="EC" id="6.3.2.10" evidence="10 11"/>
<keyword evidence="1 10" id="KW-0963">Cytoplasm</keyword>
<evidence type="ECO:0000259" key="13">
    <source>
        <dbReference type="Pfam" id="PF02875"/>
    </source>
</evidence>
<dbReference type="GO" id="GO:0005524">
    <property type="term" value="F:ATP binding"/>
    <property type="evidence" value="ECO:0007669"/>
    <property type="project" value="UniProtKB-UniRule"/>
</dbReference>
<dbReference type="Gene3D" id="3.90.190.20">
    <property type="entry name" value="Mur ligase, C-terminal domain"/>
    <property type="match status" value="1"/>
</dbReference>
<dbReference type="SUPFAM" id="SSF53244">
    <property type="entry name" value="MurD-like peptide ligases, peptide-binding domain"/>
    <property type="match status" value="1"/>
</dbReference>
<dbReference type="GO" id="GO:0008360">
    <property type="term" value="P:regulation of cell shape"/>
    <property type="evidence" value="ECO:0007669"/>
    <property type="project" value="UniProtKB-KW"/>
</dbReference>
<dbReference type="Pfam" id="PF01225">
    <property type="entry name" value="Mur_ligase"/>
    <property type="match status" value="1"/>
</dbReference>
<dbReference type="InterPro" id="IPR036615">
    <property type="entry name" value="Mur_ligase_C_dom_sf"/>
</dbReference>
<comment type="pathway">
    <text evidence="10 11">Cell wall biogenesis; peptidoglycan biosynthesis.</text>
</comment>
<dbReference type="GO" id="GO:0005737">
    <property type="term" value="C:cytoplasm"/>
    <property type="evidence" value="ECO:0007669"/>
    <property type="project" value="UniProtKB-SubCell"/>
</dbReference>
<dbReference type="Gene3D" id="3.40.1190.10">
    <property type="entry name" value="Mur-like, catalytic domain"/>
    <property type="match status" value="1"/>
</dbReference>
<evidence type="ECO:0000256" key="6">
    <source>
        <dbReference type="ARBA" id="ARBA00022960"/>
    </source>
</evidence>
<dbReference type="PANTHER" id="PTHR43024">
    <property type="entry name" value="UDP-N-ACETYLMURAMOYL-TRIPEPTIDE--D-ALANYL-D-ALANINE LIGASE"/>
    <property type="match status" value="1"/>
</dbReference>
<dbReference type="Gene3D" id="3.40.1390.10">
    <property type="entry name" value="MurE/MurF, N-terminal domain"/>
    <property type="match status" value="1"/>
</dbReference>
<keyword evidence="2 10" id="KW-0436">Ligase</keyword>
<dbReference type="AlphaFoldDB" id="A0A9D7XPB5"/>
<keyword evidence="5 10" id="KW-0067">ATP-binding</keyword>
<evidence type="ECO:0000256" key="10">
    <source>
        <dbReference type="HAMAP-Rule" id="MF_02019"/>
    </source>
</evidence>
<keyword evidence="8 10" id="KW-0131">Cell cycle</keyword>
<dbReference type="GO" id="GO:0047480">
    <property type="term" value="F:UDP-N-acetylmuramoyl-tripeptide-D-alanyl-D-alanine ligase activity"/>
    <property type="evidence" value="ECO:0007669"/>
    <property type="project" value="UniProtKB-UniRule"/>
</dbReference>
<evidence type="ECO:0000256" key="11">
    <source>
        <dbReference type="RuleBase" id="RU004136"/>
    </source>
</evidence>